<protein>
    <recommendedName>
        <fullName evidence="1">MULE transposase domain-containing protein</fullName>
    </recommendedName>
</protein>
<dbReference type="Proteomes" id="UP000252519">
    <property type="component" value="Unassembled WGS sequence"/>
</dbReference>
<comment type="caution">
    <text evidence="2">The sequence shown here is derived from an EMBL/GenBank/DDBJ whole genome shotgun (WGS) entry which is preliminary data.</text>
</comment>
<dbReference type="AlphaFoldDB" id="A0A368FQK4"/>
<organism evidence="2 3">
    <name type="scientific">Ancylostoma caninum</name>
    <name type="common">Dog hookworm</name>
    <dbReference type="NCBI Taxonomy" id="29170"/>
    <lineage>
        <taxon>Eukaryota</taxon>
        <taxon>Metazoa</taxon>
        <taxon>Ecdysozoa</taxon>
        <taxon>Nematoda</taxon>
        <taxon>Chromadorea</taxon>
        <taxon>Rhabditida</taxon>
        <taxon>Rhabditina</taxon>
        <taxon>Rhabditomorpha</taxon>
        <taxon>Strongyloidea</taxon>
        <taxon>Ancylostomatidae</taxon>
        <taxon>Ancylostomatinae</taxon>
        <taxon>Ancylostoma</taxon>
    </lineage>
</organism>
<name>A0A368FQK4_ANCCA</name>
<dbReference type="EMBL" id="JOJR01000973">
    <property type="protein sequence ID" value="RCN33095.1"/>
    <property type="molecule type" value="Genomic_DNA"/>
</dbReference>
<keyword evidence="3" id="KW-1185">Reference proteome</keyword>
<reference evidence="2 3" key="1">
    <citation type="submission" date="2014-10" db="EMBL/GenBank/DDBJ databases">
        <title>Draft genome of the hookworm Ancylostoma caninum.</title>
        <authorList>
            <person name="Mitreva M."/>
        </authorList>
    </citation>
    <scope>NUCLEOTIDE SEQUENCE [LARGE SCALE GENOMIC DNA]</scope>
    <source>
        <strain evidence="2 3">Baltimore</strain>
    </source>
</reference>
<evidence type="ECO:0000259" key="1">
    <source>
        <dbReference type="Pfam" id="PF10551"/>
    </source>
</evidence>
<dbReference type="Pfam" id="PF10551">
    <property type="entry name" value="MULE"/>
    <property type="match status" value="1"/>
</dbReference>
<accession>A0A368FQK4</accession>
<evidence type="ECO:0000313" key="3">
    <source>
        <dbReference type="Proteomes" id="UP000252519"/>
    </source>
</evidence>
<dbReference type="InterPro" id="IPR018289">
    <property type="entry name" value="MULE_transposase_dom"/>
</dbReference>
<gene>
    <name evidence="2" type="ORF">ANCCAN_21079</name>
</gene>
<evidence type="ECO:0000313" key="2">
    <source>
        <dbReference type="EMBL" id="RCN33095.1"/>
    </source>
</evidence>
<dbReference type="OrthoDB" id="5839148at2759"/>
<dbReference type="STRING" id="29170.A0A368FQK4"/>
<sequence>MVELWLKHRVNSLILTLFRAVKVHESPEAPASMEMIPDHLRELPDGTPFVHRLEPMLHVYYNRSTIQMAAQLGLHALVADGVHSFQPRQLKRKSQLYTIHGVCSNGVEVPLLYAISSKKTEQVYTIIFGHMRDELGAAVPPRLRVVLDYEKAAINAVKRVFPNATVQGCAFHLAQA</sequence>
<feature type="domain" description="MULE transposase" evidence="1">
    <location>
        <begin position="91"/>
        <end position="175"/>
    </location>
</feature>
<proteinExistence type="predicted"/>